<feature type="signal peptide" evidence="1">
    <location>
        <begin position="1"/>
        <end position="22"/>
    </location>
</feature>
<keyword evidence="1" id="KW-0732">Signal</keyword>
<evidence type="ECO:0000256" key="1">
    <source>
        <dbReference type="SAM" id="SignalP"/>
    </source>
</evidence>
<dbReference type="Proteomes" id="UP000050795">
    <property type="component" value="Unassembled WGS sequence"/>
</dbReference>
<dbReference type="WBParaSite" id="TREG1_50290.1">
    <property type="protein sequence ID" value="TREG1_50290.1"/>
    <property type="gene ID" value="TREG1_50290"/>
</dbReference>
<evidence type="ECO:0000313" key="3">
    <source>
        <dbReference type="WBParaSite" id="TREG1_50290.1"/>
    </source>
</evidence>
<keyword evidence="2" id="KW-1185">Reference proteome</keyword>
<evidence type="ECO:0008006" key="4">
    <source>
        <dbReference type="Google" id="ProtNLM"/>
    </source>
</evidence>
<evidence type="ECO:0000313" key="2">
    <source>
        <dbReference type="Proteomes" id="UP000050795"/>
    </source>
</evidence>
<reference evidence="2" key="1">
    <citation type="submission" date="2022-06" db="EMBL/GenBank/DDBJ databases">
        <authorList>
            <person name="Berger JAMES D."/>
            <person name="Berger JAMES D."/>
        </authorList>
    </citation>
    <scope>NUCLEOTIDE SEQUENCE [LARGE SCALE GENOMIC DNA]</scope>
</reference>
<accession>A0AA85JW36</accession>
<name>A0AA85JW36_TRIRE</name>
<dbReference type="AlphaFoldDB" id="A0AA85JW36"/>
<proteinExistence type="predicted"/>
<organism evidence="2 3">
    <name type="scientific">Trichobilharzia regenti</name>
    <name type="common">Nasal bird schistosome</name>
    <dbReference type="NCBI Taxonomy" id="157069"/>
    <lineage>
        <taxon>Eukaryota</taxon>
        <taxon>Metazoa</taxon>
        <taxon>Spiralia</taxon>
        <taxon>Lophotrochozoa</taxon>
        <taxon>Platyhelminthes</taxon>
        <taxon>Trematoda</taxon>
        <taxon>Digenea</taxon>
        <taxon>Strigeidida</taxon>
        <taxon>Schistosomatoidea</taxon>
        <taxon>Schistosomatidae</taxon>
        <taxon>Trichobilharzia</taxon>
    </lineage>
</organism>
<reference evidence="3" key="2">
    <citation type="submission" date="2023-11" db="UniProtKB">
        <authorList>
            <consortium name="WormBaseParasite"/>
        </authorList>
    </citation>
    <scope>IDENTIFICATION</scope>
</reference>
<sequence length="145" mass="17006">MMRMNKLFTYAMITFLVTITYSELLPTIESNTEAYHNFNPFLTPSTDETSSTLNMNSPSILVNPLELRYFKTGQLLSDHNDNKNLNLKHHYGYLRRSQLKEINQPSILTNDYNNMNSLQLVKRVLADYKRRAILADYKRSAYMNK</sequence>
<protein>
    <recommendedName>
        <fullName evidence="4">Corticotropin-releasing factor domain-containing protein</fullName>
    </recommendedName>
</protein>
<feature type="chain" id="PRO_5041650945" description="Corticotropin-releasing factor domain-containing protein" evidence="1">
    <location>
        <begin position="23"/>
        <end position="145"/>
    </location>
</feature>